<accession>A0A379ESE9</accession>
<gene>
    <name evidence="2" type="ORF">NCTC11621_00232</name>
</gene>
<evidence type="ECO:0008006" key="4">
    <source>
        <dbReference type="Google" id="ProtNLM"/>
    </source>
</evidence>
<evidence type="ECO:0000256" key="1">
    <source>
        <dbReference type="SAM" id="Phobius"/>
    </source>
</evidence>
<protein>
    <recommendedName>
        <fullName evidence="4">Transmembrane protein</fullName>
    </recommendedName>
</protein>
<name>A0A379ESE9_9PAST</name>
<feature type="transmembrane region" description="Helical" evidence="1">
    <location>
        <begin position="7"/>
        <end position="29"/>
    </location>
</feature>
<evidence type="ECO:0000313" key="2">
    <source>
        <dbReference type="EMBL" id="SUC08734.1"/>
    </source>
</evidence>
<organism evidence="2 3">
    <name type="scientific">Pasteurella canis</name>
    <dbReference type="NCBI Taxonomy" id="753"/>
    <lineage>
        <taxon>Bacteria</taxon>
        <taxon>Pseudomonadati</taxon>
        <taxon>Pseudomonadota</taxon>
        <taxon>Gammaproteobacteria</taxon>
        <taxon>Pasteurellales</taxon>
        <taxon>Pasteurellaceae</taxon>
        <taxon>Pasteurella</taxon>
    </lineage>
</organism>
<reference evidence="2 3" key="1">
    <citation type="submission" date="2018-06" db="EMBL/GenBank/DDBJ databases">
        <authorList>
            <consortium name="Pathogen Informatics"/>
            <person name="Doyle S."/>
        </authorList>
    </citation>
    <scope>NUCLEOTIDE SEQUENCE [LARGE SCALE GENOMIC DNA]</scope>
    <source>
        <strain evidence="2 3">NCTC11621</strain>
    </source>
</reference>
<dbReference type="RefSeq" id="WP_167409463.1">
    <property type="nucleotide sequence ID" value="NZ_BQFX01000012.1"/>
</dbReference>
<keyword evidence="1" id="KW-0812">Transmembrane</keyword>
<dbReference type="EMBL" id="UGTV01000015">
    <property type="protein sequence ID" value="SUC08734.1"/>
    <property type="molecule type" value="Genomic_DNA"/>
</dbReference>
<proteinExistence type="predicted"/>
<keyword evidence="1" id="KW-1133">Transmembrane helix</keyword>
<evidence type="ECO:0000313" key="3">
    <source>
        <dbReference type="Proteomes" id="UP000254704"/>
    </source>
</evidence>
<dbReference type="AlphaFoldDB" id="A0A379ESE9"/>
<keyword evidence="1" id="KW-0472">Membrane</keyword>
<sequence>MFSWKKVFFYSLIMIFAVIALFAGGMFVLSNDAKDRCLDYGGHYNEVTRICEQ</sequence>
<dbReference type="Proteomes" id="UP000254704">
    <property type="component" value="Unassembled WGS sequence"/>
</dbReference>